<evidence type="ECO:0000256" key="1">
    <source>
        <dbReference type="SAM" id="Phobius"/>
    </source>
</evidence>
<dbReference type="AlphaFoldDB" id="A0A5N5QNC8"/>
<proteinExistence type="predicted"/>
<evidence type="ECO:0008006" key="4">
    <source>
        <dbReference type="Google" id="ProtNLM"/>
    </source>
</evidence>
<feature type="transmembrane region" description="Helical" evidence="1">
    <location>
        <begin position="305"/>
        <end position="322"/>
    </location>
</feature>
<keyword evidence="1" id="KW-1133">Transmembrane helix</keyword>
<name>A0A5N5QNC8_9AGAM</name>
<comment type="caution">
    <text evidence="2">The sequence shown here is derived from an EMBL/GenBank/DDBJ whole genome shotgun (WGS) entry which is preliminary data.</text>
</comment>
<protein>
    <recommendedName>
        <fullName evidence="4">Transmembrane protein</fullName>
    </recommendedName>
</protein>
<dbReference type="OrthoDB" id="2674421at2759"/>
<keyword evidence="3" id="KW-1185">Reference proteome</keyword>
<evidence type="ECO:0000313" key="3">
    <source>
        <dbReference type="Proteomes" id="UP000383932"/>
    </source>
</evidence>
<evidence type="ECO:0000313" key="2">
    <source>
        <dbReference type="EMBL" id="KAB5593280.1"/>
    </source>
</evidence>
<dbReference type="EMBL" id="SSOP01000041">
    <property type="protein sequence ID" value="KAB5593280.1"/>
    <property type="molecule type" value="Genomic_DNA"/>
</dbReference>
<keyword evidence="1" id="KW-0472">Membrane</keyword>
<organism evidence="2 3">
    <name type="scientific">Ceratobasidium theobromae</name>
    <dbReference type="NCBI Taxonomy" id="1582974"/>
    <lineage>
        <taxon>Eukaryota</taxon>
        <taxon>Fungi</taxon>
        <taxon>Dikarya</taxon>
        <taxon>Basidiomycota</taxon>
        <taxon>Agaricomycotina</taxon>
        <taxon>Agaricomycetes</taxon>
        <taxon>Cantharellales</taxon>
        <taxon>Ceratobasidiaceae</taxon>
        <taxon>Ceratobasidium</taxon>
    </lineage>
</organism>
<reference evidence="2 3" key="1">
    <citation type="journal article" date="2019" name="Fungal Biol. Biotechnol.">
        <title>Draft genome sequence of fastidious pathogen Ceratobasidium theobromae, which causes vascular-streak dieback in Theobroma cacao.</title>
        <authorList>
            <person name="Ali S.S."/>
            <person name="Asman A."/>
            <person name="Shao J."/>
            <person name="Firmansyah A.P."/>
            <person name="Susilo A.W."/>
            <person name="Rosmana A."/>
            <person name="McMahon P."/>
            <person name="Junaid M."/>
            <person name="Guest D."/>
            <person name="Kheng T.Y."/>
            <person name="Meinhardt L.W."/>
            <person name="Bailey B.A."/>
        </authorList>
    </citation>
    <scope>NUCLEOTIDE SEQUENCE [LARGE SCALE GENOMIC DNA]</scope>
    <source>
        <strain evidence="2 3">CT2</strain>
    </source>
</reference>
<dbReference type="Proteomes" id="UP000383932">
    <property type="component" value="Unassembled WGS sequence"/>
</dbReference>
<feature type="transmembrane region" description="Helical" evidence="1">
    <location>
        <begin position="328"/>
        <end position="351"/>
    </location>
</feature>
<sequence>MSSLLTKYSLHPTLPTDIDRFSPVNWVKVSATPRSAASSCDLSSWDATKRKCTLINPEVALVHPEGAPISFRGKTVSSQQLTETHITLASEILGECESCVAAAAADVTLFLEILGHLASYYVVVHDSKTIVWIAGHRPSSFEDATRAKHDQEYWTHMENFPGPRFSTPEDIRLLKHVLAANAIDALTSDGSTSPMSPEQIQTHLAMLDKFSTEGDVYQTYAIARIWNLILQCRVINNYGTPKARLDRFISITNNPPAFTGGYALLATLMLNTPSAHLGRCSRAWADRIAYSEEWRRFKATNEQEWKQVMYLACVLVIASLLVDKQSSFIFGIPSKTTLLTALASAAIAYYLSNESKNLGNHATDSSMYFSKREENLFGVQKIAITNAAPQALLAWGFILLLITIFNL</sequence>
<gene>
    <name evidence="2" type="ORF">CTheo_3283</name>
</gene>
<keyword evidence="1" id="KW-0812">Transmembrane</keyword>
<feature type="transmembrane region" description="Helical" evidence="1">
    <location>
        <begin position="382"/>
        <end position="405"/>
    </location>
</feature>
<accession>A0A5N5QNC8</accession>